<evidence type="ECO:0000313" key="1">
    <source>
        <dbReference type="EMBL" id="TWT84318.1"/>
    </source>
</evidence>
<comment type="caution">
    <text evidence="1">The sequence shown here is derived from an EMBL/GenBank/DDBJ whole genome shotgun (WGS) entry which is preliminary data.</text>
</comment>
<accession>A0A5C5ZAZ1</accession>
<sequence>MAACGVVENVPRQARQARQARGQLTPGFTLCFRRQQNAGSGRASTVFQLVLSVHFFFVGNVDHVQDRNGIGCLRWKFKFAGQFQIGGQFQGGRTLSRWYAKDFGKELGVPSGHASSHRNTFLVVDLLEKADREAFEPS</sequence>
<organism evidence="1 2">
    <name type="scientific">Novipirellula herctigrandis</name>
    <dbReference type="NCBI Taxonomy" id="2527986"/>
    <lineage>
        <taxon>Bacteria</taxon>
        <taxon>Pseudomonadati</taxon>
        <taxon>Planctomycetota</taxon>
        <taxon>Planctomycetia</taxon>
        <taxon>Pirellulales</taxon>
        <taxon>Pirellulaceae</taxon>
        <taxon>Novipirellula</taxon>
    </lineage>
</organism>
<protein>
    <submittedName>
        <fullName evidence="1">Uncharacterized protein</fullName>
    </submittedName>
</protein>
<keyword evidence="2" id="KW-1185">Reference proteome</keyword>
<dbReference type="EMBL" id="SJPJ01000001">
    <property type="protein sequence ID" value="TWT84318.1"/>
    <property type="molecule type" value="Genomic_DNA"/>
</dbReference>
<dbReference type="Proteomes" id="UP000315010">
    <property type="component" value="Unassembled WGS sequence"/>
</dbReference>
<reference evidence="1 2" key="1">
    <citation type="submission" date="2019-02" db="EMBL/GenBank/DDBJ databases">
        <title>Deep-cultivation of Planctomycetes and their phenomic and genomic characterization uncovers novel biology.</title>
        <authorList>
            <person name="Wiegand S."/>
            <person name="Jogler M."/>
            <person name="Boedeker C."/>
            <person name="Pinto D."/>
            <person name="Vollmers J."/>
            <person name="Rivas-Marin E."/>
            <person name="Kohn T."/>
            <person name="Peeters S.H."/>
            <person name="Heuer A."/>
            <person name="Rast P."/>
            <person name="Oberbeckmann S."/>
            <person name="Bunk B."/>
            <person name="Jeske O."/>
            <person name="Meyerdierks A."/>
            <person name="Storesund J.E."/>
            <person name="Kallscheuer N."/>
            <person name="Luecker S."/>
            <person name="Lage O.M."/>
            <person name="Pohl T."/>
            <person name="Merkel B.J."/>
            <person name="Hornburger P."/>
            <person name="Mueller R.-W."/>
            <person name="Bruemmer F."/>
            <person name="Labrenz M."/>
            <person name="Spormann A.M."/>
            <person name="Op Den Camp H."/>
            <person name="Overmann J."/>
            <person name="Amann R."/>
            <person name="Jetten M.S.M."/>
            <person name="Mascher T."/>
            <person name="Medema M.H."/>
            <person name="Devos D.P."/>
            <person name="Kaster A.-K."/>
            <person name="Ovreas L."/>
            <person name="Rohde M."/>
            <person name="Galperin M.Y."/>
            <person name="Jogler C."/>
        </authorList>
    </citation>
    <scope>NUCLEOTIDE SEQUENCE [LARGE SCALE GENOMIC DNA]</scope>
    <source>
        <strain evidence="1 2">CA13</strain>
    </source>
</reference>
<dbReference type="AlphaFoldDB" id="A0A5C5ZAZ1"/>
<evidence type="ECO:0000313" key="2">
    <source>
        <dbReference type="Proteomes" id="UP000315010"/>
    </source>
</evidence>
<gene>
    <name evidence="1" type="ORF">CA13_57950</name>
</gene>
<proteinExistence type="predicted"/>
<name>A0A5C5ZAZ1_9BACT</name>